<dbReference type="eggNOG" id="COG2951">
    <property type="taxonomic scope" value="Bacteria"/>
</dbReference>
<feature type="compositionally biased region" description="Low complexity" evidence="1">
    <location>
        <begin position="97"/>
        <end position="110"/>
    </location>
</feature>
<keyword evidence="5" id="KW-1185">Reference proteome</keyword>
<feature type="compositionally biased region" description="Gly residues" evidence="1">
    <location>
        <begin position="111"/>
        <end position="120"/>
    </location>
</feature>
<dbReference type="HOGENOM" id="CLU_457673_0_0_11"/>
<gene>
    <name evidence="4" type="ordered locus">FsymDg_0523</name>
</gene>
<keyword evidence="2" id="KW-0812">Transmembrane</keyword>
<sequence length="596" mass="60320">MIKYWRGPRRTGAYQHRDVAASGEVHPQIPATPRPRRVRILQHVRSLVDRLSTPPRRVRILVMPAAATALLFLVSGSTAISQTGAPAGPPPGPVRPPADGGAFSLPPLAGLGSGSSGRAGGTAAPSTQSLAAAAAAGSGGAVTLAAGDRGIPERVLAAYRRATERMAAGRPNCHLTWPLLAGIGKVESGHGAGRAISPAGTITPSIIGLPLDGVGGRARVTDTDDSRWDGDTVFDRAVGPMQFIPSSWVSAGSDGNGDGQRDPNNIDDAALAAAGYLCAYNRNLSDPAQLRAAILAYNPSDDYVRAVLTWTAGYAGSGATALPTPASSTKCPTITIAADSLTTTAADLDPAVTGYDALDITGVLSTAGNPTGGAPISVPISATLFDSHGYLITGTRGTVIADARGGTPARLQLAHFSGRDIGEAGAAGTLTGRLTLEPANTGCAAQPATTFSITGLNVADFAGWKTSPASLRDRLTHYNQLGQVNAATTKALDALIPSTVTGPGRLTPFLDRLADATSVEVSDEARSRLASIAQRLNNSPAQAGSPTPASTPAPAPASQPASAPAGSAPASTPTPATSTSPAPRTDLGRLLGELLY</sequence>
<feature type="transmembrane region" description="Helical" evidence="2">
    <location>
        <begin position="60"/>
        <end position="80"/>
    </location>
</feature>
<dbReference type="SUPFAM" id="SSF53955">
    <property type="entry name" value="Lysozyme-like"/>
    <property type="match status" value="1"/>
</dbReference>
<dbReference type="Proteomes" id="UP000001549">
    <property type="component" value="Chromosome"/>
</dbReference>
<feature type="compositionally biased region" description="Low complexity" evidence="1">
    <location>
        <begin position="539"/>
        <end position="548"/>
    </location>
</feature>
<keyword evidence="2" id="KW-1133">Transmembrane helix</keyword>
<dbReference type="GO" id="GO:0008933">
    <property type="term" value="F:peptidoglycan lytic transglycosylase activity"/>
    <property type="evidence" value="ECO:0007669"/>
    <property type="project" value="TreeGrafter"/>
</dbReference>
<evidence type="ECO:0000256" key="2">
    <source>
        <dbReference type="SAM" id="Phobius"/>
    </source>
</evidence>
<proteinExistence type="predicted"/>
<accession>F8B696</accession>
<feature type="region of interest" description="Disordered" evidence="1">
    <location>
        <begin position="83"/>
        <end position="124"/>
    </location>
</feature>
<dbReference type="PANTHER" id="PTHR30163">
    <property type="entry name" value="MEMBRANE-BOUND LYTIC MUREIN TRANSGLYCOSYLASE B"/>
    <property type="match status" value="1"/>
</dbReference>
<organism evidence="4 5">
    <name type="scientific">Candidatus Protofrankia datiscae</name>
    <dbReference type="NCBI Taxonomy" id="2716812"/>
    <lineage>
        <taxon>Bacteria</taxon>
        <taxon>Bacillati</taxon>
        <taxon>Actinomycetota</taxon>
        <taxon>Actinomycetes</taxon>
        <taxon>Frankiales</taxon>
        <taxon>Frankiaceae</taxon>
        <taxon>Protofrankia</taxon>
    </lineage>
</organism>
<feature type="compositionally biased region" description="Low complexity" evidence="1">
    <location>
        <begin position="558"/>
        <end position="583"/>
    </location>
</feature>
<dbReference type="InterPro" id="IPR043426">
    <property type="entry name" value="MltB-like"/>
</dbReference>
<dbReference type="CDD" id="cd13399">
    <property type="entry name" value="Slt35-like"/>
    <property type="match status" value="1"/>
</dbReference>
<evidence type="ECO:0000259" key="3">
    <source>
        <dbReference type="Pfam" id="PF13406"/>
    </source>
</evidence>
<feature type="compositionally biased region" description="Pro residues" evidence="1">
    <location>
        <begin position="87"/>
        <end position="96"/>
    </location>
</feature>
<feature type="region of interest" description="Disordered" evidence="1">
    <location>
        <begin position="538"/>
        <end position="588"/>
    </location>
</feature>
<dbReference type="Gene3D" id="1.10.530.10">
    <property type="match status" value="1"/>
</dbReference>
<protein>
    <recommendedName>
        <fullName evidence="3">Transglycosylase SLT domain-containing protein</fullName>
    </recommendedName>
</protein>
<dbReference type="KEGG" id="fsy:FsymDg_0523"/>
<dbReference type="PANTHER" id="PTHR30163:SF8">
    <property type="entry name" value="LYTIC MUREIN TRANSGLYCOSYLASE"/>
    <property type="match status" value="1"/>
</dbReference>
<dbReference type="Pfam" id="PF13406">
    <property type="entry name" value="SLT_2"/>
    <property type="match status" value="1"/>
</dbReference>
<dbReference type="EMBL" id="CP002801">
    <property type="protein sequence ID" value="AEH08066.1"/>
    <property type="molecule type" value="Genomic_DNA"/>
</dbReference>
<evidence type="ECO:0000256" key="1">
    <source>
        <dbReference type="SAM" id="MobiDB-lite"/>
    </source>
</evidence>
<dbReference type="GO" id="GO:0009253">
    <property type="term" value="P:peptidoglycan catabolic process"/>
    <property type="evidence" value="ECO:0007669"/>
    <property type="project" value="TreeGrafter"/>
</dbReference>
<dbReference type="InterPro" id="IPR023346">
    <property type="entry name" value="Lysozyme-like_dom_sf"/>
</dbReference>
<dbReference type="InterPro" id="IPR031304">
    <property type="entry name" value="SLT_2"/>
</dbReference>
<keyword evidence="2" id="KW-0472">Membrane</keyword>
<reference evidence="4 5" key="1">
    <citation type="submission" date="2011-05" db="EMBL/GenBank/DDBJ databases">
        <title>Complete sequence of chromosome of Frankia symbiont of Datisca glomerata.</title>
        <authorList>
            <consortium name="US DOE Joint Genome Institute"/>
            <person name="Lucas S."/>
            <person name="Han J."/>
            <person name="Lapidus A."/>
            <person name="Cheng J.-F."/>
            <person name="Goodwin L."/>
            <person name="Pitluck S."/>
            <person name="Peters L."/>
            <person name="Mikhailova N."/>
            <person name="Chertkov O."/>
            <person name="Teshima H."/>
            <person name="Han C."/>
            <person name="Tapia R."/>
            <person name="Land M."/>
            <person name="Hauser L."/>
            <person name="Kyrpides N."/>
            <person name="Ivanova N."/>
            <person name="Pagani I."/>
            <person name="Berry A."/>
            <person name="Pawlowski K."/>
            <person name="Persson T."/>
            <person name="Vanden Heuvel B."/>
            <person name="Benson D."/>
            <person name="Woyke T."/>
        </authorList>
    </citation>
    <scope>NUCLEOTIDE SEQUENCE [LARGE SCALE GENOMIC DNA]</scope>
    <source>
        <strain evidence="5">4085684</strain>
    </source>
</reference>
<dbReference type="STRING" id="656024.FsymDg_0523"/>
<name>F8B696_9ACTN</name>
<evidence type="ECO:0000313" key="4">
    <source>
        <dbReference type="EMBL" id="AEH08066.1"/>
    </source>
</evidence>
<feature type="domain" description="Transglycosylase SLT" evidence="3">
    <location>
        <begin position="237"/>
        <end position="279"/>
    </location>
</feature>
<dbReference type="AlphaFoldDB" id="F8B696"/>
<evidence type="ECO:0000313" key="5">
    <source>
        <dbReference type="Proteomes" id="UP000001549"/>
    </source>
</evidence>